<dbReference type="Proteomes" id="UP000249619">
    <property type="component" value="Unassembled WGS sequence"/>
</dbReference>
<dbReference type="EMBL" id="QGDH01000137">
    <property type="protein sequence ID" value="RAR05203.1"/>
    <property type="molecule type" value="Genomic_DNA"/>
</dbReference>
<organism evidence="1 2">
    <name type="scientific">Stemphylium lycopersici</name>
    <name type="common">Tomato gray leaf spot disease fungus</name>
    <name type="synonym">Thyrospora lycopersici</name>
    <dbReference type="NCBI Taxonomy" id="183478"/>
    <lineage>
        <taxon>Eukaryota</taxon>
        <taxon>Fungi</taxon>
        <taxon>Dikarya</taxon>
        <taxon>Ascomycota</taxon>
        <taxon>Pezizomycotina</taxon>
        <taxon>Dothideomycetes</taxon>
        <taxon>Pleosporomycetidae</taxon>
        <taxon>Pleosporales</taxon>
        <taxon>Pleosporineae</taxon>
        <taxon>Pleosporaceae</taxon>
        <taxon>Stemphylium</taxon>
    </lineage>
</organism>
<evidence type="ECO:0000313" key="1">
    <source>
        <dbReference type="EMBL" id="RAR05203.1"/>
    </source>
</evidence>
<protein>
    <submittedName>
        <fullName evidence="1">Aldehyde dehydrogenase</fullName>
    </submittedName>
</protein>
<sequence length="219" mass="24775">MPPHQPAPDRGLILSFIKPTRPHRNNLVLLPQTFTSHILGTESSTRYQAANPNTVKQHLLVSTIDDISRVNVSQVAKFWAKEQEVVGEGDVRLFKEVEVYGKGSDETASTILIALMQPPPGGEEELDRWYREEHNQQMSEQRGWLRTCRFELVARHGGGDEEEEEEEKEKGLSFLAIHKFSDDNDLGLEVKAVEPVSEWTKKLMGEAVGIDAAIYRKKV</sequence>
<dbReference type="AlphaFoldDB" id="A0A364MW12"/>
<name>A0A364MW12_STELY</name>
<comment type="caution">
    <text evidence="1">The sequence shown here is derived from an EMBL/GenBank/DDBJ whole genome shotgun (WGS) entry which is preliminary data.</text>
</comment>
<evidence type="ECO:0000313" key="2">
    <source>
        <dbReference type="Proteomes" id="UP000249619"/>
    </source>
</evidence>
<accession>A0A364MW12</accession>
<dbReference type="OrthoDB" id="2851338at2759"/>
<proteinExistence type="predicted"/>
<keyword evidence="2" id="KW-1185">Reference proteome</keyword>
<reference evidence="2" key="1">
    <citation type="submission" date="2018-05" db="EMBL/GenBank/DDBJ databases">
        <title>Draft genome sequence of Stemphylium lycopersici strain CIDEFI 213.</title>
        <authorList>
            <person name="Medina R."/>
            <person name="Franco M.E.E."/>
            <person name="Lucentini C.G."/>
            <person name="Saparrat M.C.N."/>
            <person name="Balatti P.A."/>
        </authorList>
    </citation>
    <scope>NUCLEOTIDE SEQUENCE [LARGE SCALE GENOMIC DNA]</scope>
    <source>
        <strain evidence="2">CIDEFI 213</strain>
    </source>
</reference>
<gene>
    <name evidence="1" type="ORF">DDE83_007486</name>
</gene>